<dbReference type="SUPFAM" id="SSF158911">
    <property type="entry name" value="NEAT domain-like"/>
    <property type="match status" value="1"/>
</dbReference>
<dbReference type="Pfam" id="PF12799">
    <property type="entry name" value="LRR_4"/>
    <property type="match status" value="3"/>
</dbReference>
<dbReference type="InterPro" id="IPR001611">
    <property type="entry name" value="Leu-rich_rpt"/>
</dbReference>
<organism evidence="5 6">
    <name type="scientific">Weissella cibaria</name>
    <dbReference type="NCBI Taxonomy" id="137591"/>
    <lineage>
        <taxon>Bacteria</taxon>
        <taxon>Bacillati</taxon>
        <taxon>Bacillota</taxon>
        <taxon>Bacilli</taxon>
        <taxon>Lactobacillales</taxon>
        <taxon>Lactobacillaceae</taxon>
        <taxon>Weissella</taxon>
    </lineage>
</organism>
<keyword evidence="1" id="KW-0433">Leucine-rich repeat</keyword>
<dbReference type="Gene3D" id="3.80.10.10">
    <property type="entry name" value="Ribonuclease Inhibitor"/>
    <property type="match status" value="1"/>
</dbReference>
<evidence type="ECO:0000313" key="5">
    <source>
        <dbReference type="EMBL" id="OSP89060.1"/>
    </source>
</evidence>
<reference evidence="5 6" key="1">
    <citation type="submission" date="2017-04" db="EMBL/GenBank/DDBJ databases">
        <title>The genome sequence of Weissella cibaria isolated from wild Drosophila.</title>
        <authorList>
            <person name="Ricks N.J."/>
            <person name="Carroll C."/>
            <person name="Walters A."/>
            <person name="Newell P.D."/>
            <person name="Chaston J.M."/>
        </authorList>
    </citation>
    <scope>NUCLEOTIDE SEQUENCE [LARGE SCALE GENOMIC DNA]</scope>
    <source>
        <strain evidence="5 6">DmW_103</strain>
    </source>
</reference>
<comment type="caution">
    <text evidence="5">The sequence shown here is derived from an EMBL/GenBank/DDBJ whole genome shotgun (WGS) entry which is preliminary data.</text>
</comment>
<feature type="compositionally biased region" description="Low complexity" evidence="3">
    <location>
        <begin position="597"/>
        <end position="653"/>
    </location>
</feature>
<sequence length="840" mass="87842">MNIKRTAMIGGLLFSSVLGGMTIMSTPTYATDNIAMATDAASDWVPDAALRQALQSALGAGVPLTKSNVAQIQQLNLTYDGITDLTGLEYATNLSIIDLTGNAISDISALAKLPKLQDVSLRMNKAIVLPDLTPLTSTPIKSLNLVADDYGLVPEKLAALNQMTTLTSLEMQNTKVTSVPELGNLHQLRELGLAGNKLTDVSALAPLTQLTSLKVGSNQITDFTPIAKLTNLTTLSIGNNRSSDISMLSTLTKLQQGTFSQMGLTDAMMPTFAAMPDLTDLSIDFNDQITSLTALQQLTKLTSLNFSKDQVADLTPLQHLTSLTSLNFSNAQVTTLQPIAGLTNLTYVNLLRNHVRDLTPLAKMTGLTYVNAKQQSITLPAAAVSAGQTEVTVPVTAKAIDGTSVAITPQADTNATVTDDQVTFTGVTAGTTGYLAWDNAATTGNSQRFSGTITQSFEQAVETTTPESQRIAVKLAVLKGDGSQLTSVASNYVQPDATFEADGNGGGYLYVNVSVPSAYGDDSVTFKDGERLSTKTVGVATLMTTKFHLTPAQVANPYFMENMHVNIASIGYNHRYDVAFKVTGIPDSQPTVTLPGSVATSSQAPQSSQASSQSSSMSQATSHTKSSQALTSKQSHSSQQFSSQASHIHQSASMTTQTRTKHSAATQEVASSAERSTLAGKRGIPLVVASQAMSASAVIDTTPAIMQTLPSVVASQTVAPNSVATSVPSLAGSQAVSAVAAPSRTQPTQIVATVPTSAAVQPVQSGQAVPTASQTASVVDQATDRVTTRQPTQATTRTRAVSQPATAAKTWSTLDTVASVIGGLAGLGIAWGFLVWFKIL</sequence>
<keyword evidence="2" id="KW-0677">Repeat</keyword>
<evidence type="ECO:0000256" key="3">
    <source>
        <dbReference type="SAM" id="MobiDB-lite"/>
    </source>
</evidence>
<evidence type="ECO:0000313" key="6">
    <source>
        <dbReference type="Proteomes" id="UP000193588"/>
    </source>
</evidence>
<dbReference type="PANTHER" id="PTHR46652:SF3">
    <property type="entry name" value="LEUCINE-RICH REPEAT-CONTAINING PROTEIN 9"/>
    <property type="match status" value="1"/>
</dbReference>
<dbReference type="InterPro" id="IPR050836">
    <property type="entry name" value="SDS22/Internalin_LRR"/>
</dbReference>
<dbReference type="AlphaFoldDB" id="A0A1X4JJV7"/>
<dbReference type="InterPro" id="IPR037250">
    <property type="entry name" value="NEAT_dom_sf"/>
</dbReference>
<dbReference type="InterPro" id="IPR032675">
    <property type="entry name" value="LRR_dom_sf"/>
</dbReference>
<dbReference type="SMART" id="SM00365">
    <property type="entry name" value="LRR_SD22"/>
    <property type="match status" value="4"/>
</dbReference>
<keyword evidence="4" id="KW-0472">Membrane</keyword>
<evidence type="ECO:0008006" key="7">
    <source>
        <dbReference type="Google" id="ProtNLM"/>
    </source>
</evidence>
<dbReference type="PANTHER" id="PTHR46652">
    <property type="entry name" value="LEUCINE-RICH REPEAT AND IQ DOMAIN-CONTAINING PROTEIN 1-RELATED"/>
    <property type="match status" value="1"/>
</dbReference>
<dbReference type="SUPFAM" id="SSF52058">
    <property type="entry name" value="L domain-like"/>
    <property type="match status" value="1"/>
</dbReference>
<keyword evidence="4" id="KW-0812">Transmembrane</keyword>
<feature type="compositionally biased region" description="Polar residues" evidence="3">
    <location>
        <begin position="654"/>
        <end position="675"/>
    </location>
</feature>
<dbReference type="RefSeq" id="WP_085639292.1">
    <property type="nucleotide sequence ID" value="NZ_JARXOD010000010.1"/>
</dbReference>
<dbReference type="PROSITE" id="PS51450">
    <property type="entry name" value="LRR"/>
    <property type="match status" value="4"/>
</dbReference>
<accession>A0A1X4JJV7</accession>
<name>A0A1X4JJV7_9LACO</name>
<gene>
    <name evidence="5" type="ORF">B9D04_07990</name>
</gene>
<evidence type="ECO:0000256" key="4">
    <source>
        <dbReference type="SAM" id="Phobius"/>
    </source>
</evidence>
<dbReference type="Proteomes" id="UP000193588">
    <property type="component" value="Unassembled WGS sequence"/>
</dbReference>
<dbReference type="InterPro" id="IPR025875">
    <property type="entry name" value="Leu-rich_rpt_4"/>
</dbReference>
<dbReference type="Gene3D" id="2.60.40.1850">
    <property type="match status" value="1"/>
</dbReference>
<feature type="region of interest" description="Disordered" evidence="3">
    <location>
        <begin position="592"/>
        <end position="678"/>
    </location>
</feature>
<evidence type="ECO:0000256" key="1">
    <source>
        <dbReference type="ARBA" id="ARBA00022614"/>
    </source>
</evidence>
<keyword evidence="4" id="KW-1133">Transmembrane helix</keyword>
<feature type="transmembrane region" description="Helical" evidence="4">
    <location>
        <begin position="817"/>
        <end position="837"/>
    </location>
</feature>
<protein>
    <recommendedName>
        <fullName evidence="7">Leucine-rich repeat domain-containing protein</fullName>
    </recommendedName>
</protein>
<dbReference type="EMBL" id="NDXJ01000011">
    <property type="protein sequence ID" value="OSP89060.1"/>
    <property type="molecule type" value="Genomic_DNA"/>
</dbReference>
<evidence type="ECO:0000256" key="2">
    <source>
        <dbReference type="ARBA" id="ARBA00022737"/>
    </source>
</evidence>
<proteinExistence type="predicted"/>